<evidence type="ECO:0000259" key="2">
    <source>
        <dbReference type="Pfam" id="PF13399"/>
    </source>
</evidence>
<evidence type="ECO:0000256" key="1">
    <source>
        <dbReference type="SAM" id="MobiDB-lite"/>
    </source>
</evidence>
<comment type="caution">
    <text evidence="3">The sequence shown here is derived from an EMBL/GenBank/DDBJ whole genome shotgun (WGS) entry which is preliminary data.</text>
</comment>
<feature type="domain" description="LytR/CpsA/Psr regulator C-terminal" evidence="2">
    <location>
        <begin position="10"/>
        <end position="96"/>
    </location>
</feature>
<dbReference type="EMBL" id="VSSQ01042631">
    <property type="protein sequence ID" value="MPM96242.1"/>
    <property type="molecule type" value="Genomic_DNA"/>
</dbReference>
<sequence length="130" mass="13656">MVTLAEVDKDIKIQVLNATDINGQAATIKSKLVGLGFENVTVGNASANATENSVQAKTKETASYFETSLGDFFAGEYTSDLKSSSTYDVVFTIGTDLSKSSSSIKTTITPTKTATATPTKKATTIPTESE</sequence>
<dbReference type="Gene3D" id="3.30.70.2390">
    <property type="match status" value="1"/>
</dbReference>
<dbReference type="AlphaFoldDB" id="A0A645E6Q9"/>
<gene>
    <name evidence="3" type="ORF">SDC9_143400</name>
</gene>
<evidence type="ECO:0000313" key="3">
    <source>
        <dbReference type="EMBL" id="MPM96242.1"/>
    </source>
</evidence>
<dbReference type="Pfam" id="PF13399">
    <property type="entry name" value="LytR_C"/>
    <property type="match status" value="1"/>
</dbReference>
<proteinExistence type="predicted"/>
<dbReference type="InterPro" id="IPR027381">
    <property type="entry name" value="LytR/CpsA/Psr_C"/>
</dbReference>
<protein>
    <recommendedName>
        <fullName evidence="2">LytR/CpsA/Psr regulator C-terminal domain-containing protein</fullName>
    </recommendedName>
</protein>
<feature type="region of interest" description="Disordered" evidence="1">
    <location>
        <begin position="101"/>
        <end position="130"/>
    </location>
</feature>
<organism evidence="3">
    <name type="scientific">bioreactor metagenome</name>
    <dbReference type="NCBI Taxonomy" id="1076179"/>
    <lineage>
        <taxon>unclassified sequences</taxon>
        <taxon>metagenomes</taxon>
        <taxon>ecological metagenomes</taxon>
    </lineage>
</organism>
<name>A0A645E6Q9_9ZZZZ</name>
<accession>A0A645E6Q9</accession>
<reference evidence="3" key="1">
    <citation type="submission" date="2019-08" db="EMBL/GenBank/DDBJ databases">
        <authorList>
            <person name="Kucharzyk K."/>
            <person name="Murdoch R.W."/>
            <person name="Higgins S."/>
            <person name="Loffler F."/>
        </authorList>
    </citation>
    <scope>NUCLEOTIDE SEQUENCE</scope>
</reference>